<dbReference type="InterPro" id="IPR036116">
    <property type="entry name" value="FN3_sf"/>
</dbReference>
<feature type="compositionally biased region" description="Basic and acidic residues" evidence="1">
    <location>
        <begin position="362"/>
        <end position="371"/>
    </location>
</feature>
<organism evidence="2 3">
    <name type="scientific">Mytilus galloprovincialis</name>
    <name type="common">Mediterranean mussel</name>
    <dbReference type="NCBI Taxonomy" id="29158"/>
    <lineage>
        <taxon>Eukaryota</taxon>
        <taxon>Metazoa</taxon>
        <taxon>Spiralia</taxon>
        <taxon>Lophotrochozoa</taxon>
        <taxon>Mollusca</taxon>
        <taxon>Bivalvia</taxon>
        <taxon>Autobranchia</taxon>
        <taxon>Pteriomorphia</taxon>
        <taxon>Mytilida</taxon>
        <taxon>Mytiloidea</taxon>
        <taxon>Mytilidae</taxon>
        <taxon>Mytilinae</taxon>
        <taxon>Mytilus</taxon>
    </lineage>
</organism>
<feature type="non-terminal residue" evidence="2">
    <location>
        <position position="1"/>
    </location>
</feature>
<dbReference type="PANTHER" id="PTHR16897">
    <property type="entry name" value="OS10G0105400 PROTEIN"/>
    <property type="match status" value="1"/>
</dbReference>
<accession>A0A3L5TTC0</accession>
<dbReference type="Gene3D" id="2.60.40.10">
    <property type="entry name" value="Immunoglobulins"/>
    <property type="match status" value="1"/>
</dbReference>
<dbReference type="AlphaFoldDB" id="A0A3L5TTC0"/>
<protein>
    <submittedName>
        <fullName evidence="2">Jagged 1-like</fullName>
    </submittedName>
</protein>
<name>A0A3L5TTC0_MYTGA</name>
<dbReference type="InterPro" id="IPR013783">
    <property type="entry name" value="Ig-like_fold"/>
</dbReference>
<evidence type="ECO:0000313" key="2">
    <source>
        <dbReference type="EMBL" id="OPL33144.1"/>
    </source>
</evidence>
<dbReference type="Proteomes" id="UP000266721">
    <property type="component" value="Unassembled WGS sequence"/>
</dbReference>
<evidence type="ECO:0000256" key="1">
    <source>
        <dbReference type="SAM" id="MobiDB-lite"/>
    </source>
</evidence>
<dbReference type="PANTHER" id="PTHR16897:SF2">
    <property type="entry name" value="OS03G0226600 PROTEIN"/>
    <property type="match status" value="1"/>
</dbReference>
<dbReference type="EMBL" id="KV584634">
    <property type="protein sequence ID" value="OPL33144.1"/>
    <property type="molecule type" value="Genomic_DNA"/>
</dbReference>
<proteinExistence type="predicted"/>
<evidence type="ECO:0000313" key="3">
    <source>
        <dbReference type="Proteomes" id="UP000266721"/>
    </source>
</evidence>
<keyword evidence="3" id="KW-1185">Reference proteome</keyword>
<reference evidence="2 3" key="1">
    <citation type="journal article" date="2016" name="PLoS ONE">
        <title>A First Insight into the Genome of the Filter-Feeder Mussel Mytilus galloprovincialis.</title>
        <authorList>
            <person name="Murgarella M."/>
            <person name="Puiu D."/>
            <person name="Novoa B."/>
            <person name="Figueras A."/>
            <person name="Posada D."/>
            <person name="Canchaya C."/>
        </authorList>
    </citation>
    <scope>NUCLEOTIDE SEQUENCE [LARGE SCALE GENOMIC DNA]</scope>
    <source>
        <tissue evidence="2">Muscle</tissue>
    </source>
</reference>
<feature type="region of interest" description="Disordered" evidence="1">
    <location>
        <begin position="362"/>
        <end position="416"/>
    </location>
</feature>
<dbReference type="SUPFAM" id="SSF49265">
    <property type="entry name" value="Fibronectin type III"/>
    <property type="match status" value="1"/>
</dbReference>
<sequence length="563" mass="61359">MNLNLFSVTVDLTEPESGEVVDGVQTGFTDLKFSPSTAKVGAQWKGFHDPESGIQQYEVSVEVTSNNTEEYEVIKDWHTLHSKTDNIEWVNFHLHHKDQVKVKLKTTNAALNFITNETDGFVVDLTPAELVSLGDGPVLKKDETFQSDLTSLSSSFEFTDEESGLDHYKIQIYQYHEDVRLQILPVIYGEWLNLGTDVTINHYTQTGLSLHQGGVYSMRVGAVNKAGFVAAFETDGVVIDTTPPVVHWLHVGSLAGSVEDVVDGFVLQADTSGIKVAWAAEDPQSGIVQFKVAVGTTKGGTDILSWTVFGKEKDIYIPDLTLQLTDLTKYIPVYYVSVKAENGAGQESNPVTSTPIVVVDEDKPGMYDRDTVSGQESNPVTSTPIVVVDEDKPDEDKPGMYDRDTVSGQESNPVTSTPIVVVDEDKPGLVIDGAEGTDGNTLVLNEDLDYQLDFSTTTLQFNGFESHLHGVVDYEWAVGTTPGGEDVMSYTTHGLVHSEEEDVVGNGISSSGFAQANLQLKPEIKYFSSVRAVTNAGNVLESVSDGFLIDTTPPEVTLDRSVK</sequence>
<gene>
    <name evidence="2" type="ORF">AM593_04870</name>
</gene>
<feature type="compositionally biased region" description="Polar residues" evidence="1">
    <location>
        <begin position="406"/>
        <end position="416"/>
    </location>
</feature>
<feature type="compositionally biased region" description="Polar residues" evidence="1">
    <location>
        <begin position="372"/>
        <end position="384"/>
    </location>
</feature>
<comment type="caution">
    <text evidence="2">The sequence shown here is derived from an EMBL/GenBank/DDBJ whole genome shotgun (WGS) entry which is preliminary data.</text>
</comment>
<feature type="compositionally biased region" description="Basic and acidic residues" evidence="1">
    <location>
        <begin position="394"/>
        <end position="405"/>
    </location>
</feature>